<comment type="caution">
    <text evidence="1">The sequence shown here is derived from an EMBL/GenBank/DDBJ whole genome shotgun (WGS) entry which is preliminary data.</text>
</comment>
<dbReference type="Gramene" id="OIT19248">
    <property type="protein sequence ID" value="OIT19248"/>
    <property type="gene ID" value="A4A49_56454"/>
</dbReference>
<proteinExistence type="predicted"/>
<dbReference type="SMR" id="A0A1J6K296"/>
<dbReference type="AlphaFoldDB" id="A0A1J6K296"/>
<accession>A0A1J6K296</accession>
<sequence length="75" mass="8559">MKILVAKPLLSAFTIEKNYWRRGSDYGSDGKAHGRFEASCLSSKVIMRASRSKEQEDLVLAQELRMQLDILQETI</sequence>
<gene>
    <name evidence="1" type="ORF">A4A49_56454</name>
</gene>
<keyword evidence="2" id="KW-1185">Reference proteome</keyword>
<reference evidence="1" key="1">
    <citation type="submission" date="2016-11" db="EMBL/GenBank/DDBJ databases">
        <title>The genome of Nicotiana attenuata.</title>
        <authorList>
            <person name="Xu S."/>
            <person name="Brockmoeller T."/>
            <person name="Gaquerel E."/>
            <person name="Navarro A."/>
            <person name="Kuhl H."/>
            <person name="Gase K."/>
            <person name="Ling Z."/>
            <person name="Zhou W."/>
            <person name="Kreitzer C."/>
            <person name="Stanke M."/>
            <person name="Tang H."/>
            <person name="Lyons E."/>
            <person name="Pandey P."/>
            <person name="Pandey S.P."/>
            <person name="Timmermann B."/>
            <person name="Baldwin I.T."/>
        </authorList>
    </citation>
    <scope>NUCLEOTIDE SEQUENCE [LARGE SCALE GENOMIC DNA]</scope>
    <source>
        <strain evidence="1">UT</strain>
    </source>
</reference>
<evidence type="ECO:0000313" key="2">
    <source>
        <dbReference type="Proteomes" id="UP000187609"/>
    </source>
</evidence>
<name>A0A1J6K296_NICAT</name>
<evidence type="ECO:0000313" key="1">
    <source>
        <dbReference type="EMBL" id="OIT19248.1"/>
    </source>
</evidence>
<dbReference type="EMBL" id="MJEQ01008648">
    <property type="protein sequence ID" value="OIT19248.1"/>
    <property type="molecule type" value="Genomic_DNA"/>
</dbReference>
<dbReference type="Proteomes" id="UP000187609">
    <property type="component" value="Unassembled WGS sequence"/>
</dbReference>
<protein>
    <submittedName>
        <fullName evidence="1">Uncharacterized protein</fullName>
    </submittedName>
</protein>
<organism evidence="1 2">
    <name type="scientific">Nicotiana attenuata</name>
    <name type="common">Coyote tobacco</name>
    <dbReference type="NCBI Taxonomy" id="49451"/>
    <lineage>
        <taxon>Eukaryota</taxon>
        <taxon>Viridiplantae</taxon>
        <taxon>Streptophyta</taxon>
        <taxon>Embryophyta</taxon>
        <taxon>Tracheophyta</taxon>
        <taxon>Spermatophyta</taxon>
        <taxon>Magnoliopsida</taxon>
        <taxon>eudicotyledons</taxon>
        <taxon>Gunneridae</taxon>
        <taxon>Pentapetalae</taxon>
        <taxon>asterids</taxon>
        <taxon>lamiids</taxon>
        <taxon>Solanales</taxon>
        <taxon>Solanaceae</taxon>
        <taxon>Nicotianoideae</taxon>
        <taxon>Nicotianeae</taxon>
        <taxon>Nicotiana</taxon>
    </lineage>
</organism>